<protein>
    <submittedName>
        <fullName evidence="1">Uncharacterized protein</fullName>
    </submittedName>
</protein>
<dbReference type="Proteomes" id="UP000002675">
    <property type="component" value="Chromosome I"/>
</dbReference>
<accession>Q7MJJ4</accession>
<dbReference type="AlphaFoldDB" id="Q7MJJ4"/>
<name>Q7MJJ4_VIBVY</name>
<dbReference type="HOGENOM" id="CLU_3259746_0_0_6"/>
<organism evidence="1 2">
    <name type="scientific">Vibrio vulnificus (strain YJ016)</name>
    <dbReference type="NCBI Taxonomy" id="196600"/>
    <lineage>
        <taxon>Bacteria</taxon>
        <taxon>Pseudomonadati</taxon>
        <taxon>Pseudomonadota</taxon>
        <taxon>Gammaproteobacteria</taxon>
        <taxon>Vibrionales</taxon>
        <taxon>Vibrionaceae</taxon>
        <taxon>Vibrio</taxon>
    </lineage>
</organism>
<gene>
    <name evidence="1" type="ordered locus">VV2167</name>
</gene>
<reference evidence="1 2" key="1">
    <citation type="journal article" date="2003" name="Genome Res.">
        <title>Comparative genome analysis of Vibrio vulnificus, a marine pathogen.</title>
        <authorList>
            <person name="Chen C.Y."/>
            <person name="Wu K.M."/>
            <person name="Chang Y.C."/>
            <person name="Chang C.H."/>
            <person name="Tsai H.C."/>
            <person name="Liao T.L."/>
            <person name="Liu Y.M."/>
            <person name="Chen H.J."/>
            <person name="Shen A.B."/>
            <person name="Li J.C."/>
            <person name="Su T.L."/>
            <person name="Shao C.P."/>
            <person name="Lee C.T."/>
            <person name="Hor L.I."/>
            <person name="Tsai S.F."/>
        </authorList>
    </citation>
    <scope>NUCLEOTIDE SEQUENCE [LARGE SCALE GENOMIC DNA]</scope>
    <source>
        <strain evidence="1 2">YJ016</strain>
    </source>
</reference>
<dbReference type="EMBL" id="BA000037">
    <property type="protein sequence ID" value="BAC94931.1"/>
    <property type="molecule type" value="Genomic_DNA"/>
</dbReference>
<sequence>MRELFIGQKQHSTIDFGGKLFEPSGAVKSAAFILAELVFILT</sequence>
<evidence type="ECO:0000313" key="1">
    <source>
        <dbReference type="EMBL" id="BAC94931.1"/>
    </source>
</evidence>
<proteinExistence type="predicted"/>
<evidence type="ECO:0000313" key="2">
    <source>
        <dbReference type="Proteomes" id="UP000002675"/>
    </source>
</evidence>
<dbReference type="KEGG" id="vvy:VV2167"/>